<evidence type="ECO:0000313" key="13">
    <source>
        <dbReference type="Proteomes" id="UP000036520"/>
    </source>
</evidence>
<evidence type="ECO:0000256" key="8">
    <source>
        <dbReference type="ARBA" id="ARBA00030407"/>
    </source>
</evidence>
<evidence type="ECO:0000256" key="5">
    <source>
        <dbReference type="ARBA" id="ARBA00023150"/>
    </source>
</evidence>
<dbReference type="STRING" id="320787.CA2015_4074"/>
<dbReference type="PATRIC" id="fig|320787.5.peg.4463"/>
<name>A0A0H4PG20_9BACT</name>
<evidence type="ECO:0000256" key="6">
    <source>
        <dbReference type="ARBA" id="ARBA00026066"/>
    </source>
</evidence>
<dbReference type="EC" id="2.8.1.12" evidence="3"/>
<keyword evidence="13" id="KW-1185">Reference proteome</keyword>
<dbReference type="GO" id="GO:0006777">
    <property type="term" value="P:Mo-molybdopterin cofactor biosynthetic process"/>
    <property type="evidence" value="ECO:0007669"/>
    <property type="project" value="UniProtKB-KW"/>
</dbReference>
<organism evidence="12 13">
    <name type="scientific">Cyclobacterium amurskyense</name>
    <dbReference type="NCBI Taxonomy" id="320787"/>
    <lineage>
        <taxon>Bacteria</taxon>
        <taxon>Pseudomonadati</taxon>
        <taxon>Bacteroidota</taxon>
        <taxon>Cytophagia</taxon>
        <taxon>Cytophagales</taxon>
        <taxon>Cyclobacteriaceae</taxon>
        <taxon>Cyclobacterium</taxon>
    </lineage>
</organism>
<evidence type="ECO:0000256" key="1">
    <source>
        <dbReference type="ARBA" id="ARBA00005046"/>
    </source>
</evidence>
<keyword evidence="5" id="KW-0501">Molybdenum cofactor biosynthesis</keyword>
<dbReference type="PANTHER" id="PTHR23404">
    <property type="entry name" value="MOLYBDOPTERIN SYNTHASE RELATED"/>
    <property type="match status" value="1"/>
</dbReference>
<dbReference type="InterPro" id="IPR003448">
    <property type="entry name" value="Mopterin_biosynth_MoaE"/>
</dbReference>
<dbReference type="KEGG" id="camu:CA2015_4074"/>
<evidence type="ECO:0000256" key="11">
    <source>
        <dbReference type="ARBA" id="ARBA00049878"/>
    </source>
</evidence>
<dbReference type="GO" id="GO:0030366">
    <property type="term" value="F:molybdopterin synthase activity"/>
    <property type="evidence" value="ECO:0007669"/>
    <property type="project" value="UniProtKB-EC"/>
</dbReference>
<dbReference type="AlphaFoldDB" id="A0A0H4PG20"/>
<dbReference type="EMBL" id="CP012040">
    <property type="protein sequence ID" value="AKP53431.1"/>
    <property type="molecule type" value="Genomic_DNA"/>
</dbReference>
<evidence type="ECO:0000256" key="4">
    <source>
        <dbReference type="ARBA" id="ARBA00013858"/>
    </source>
</evidence>
<dbReference type="OrthoDB" id="9803224at2"/>
<comment type="pathway">
    <text evidence="1">Cofactor biosynthesis; molybdopterin biosynthesis.</text>
</comment>
<evidence type="ECO:0000313" key="12">
    <source>
        <dbReference type="EMBL" id="AKP53431.1"/>
    </source>
</evidence>
<evidence type="ECO:0000256" key="2">
    <source>
        <dbReference type="ARBA" id="ARBA00005426"/>
    </source>
</evidence>
<proteinExistence type="inferred from homology"/>
<comment type="subunit">
    <text evidence="6">Heterotetramer of 2 MoaD subunits and 2 MoaE subunits. Also stable as homodimer. The enzyme changes between these two forms during catalysis.</text>
</comment>
<accession>A0A0H4PG20</accession>
<dbReference type="Gene3D" id="3.90.1170.40">
    <property type="entry name" value="Molybdopterin biosynthesis MoaE subunit"/>
    <property type="match status" value="1"/>
</dbReference>
<comment type="catalytic activity">
    <reaction evidence="11">
        <text>2 [molybdopterin-synthase sulfur-carrier protein]-C-terminal-Gly-aminoethanethioate + cyclic pyranopterin phosphate + H2O = molybdopterin + 2 [molybdopterin-synthase sulfur-carrier protein]-C-terminal Gly-Gly + 2 H(+)</text>
        <dbReference type="Rhea" id="RHEA:26333"/>
        <dbReference type="Rhea" id="RHEA-COMP:12202"/>
        <dbReference type="Rhea" id="RHEA-COMP:19907"/>
        <dbReference type="ChEBI" id="CHEBI:15377"/>
        <dbReference type="ChEBI" id="CHEBI:15378"/>
        <dbReference type="ChEBI" id="CHEBI:58698"/>
        <dbReference type="ChEBI" id="CHEBI:59648"/>
        <dbReference type="ChEBI" id="CHEBI:90778"/>
        <dbReference type="ChEBI" id="CHEBI:232372"/>
        <dbReference type="EC" id="2.8.1.12"/>
    </reaction>
</comment>
<dbReference type="CDD" id="cd00756">
    <property type="entry name" value="MoaE"/>
    <property type="match status" value="1"/>
</dbReference>
<protein>
    <recommendedName>
        <fullName evidence="4">Molybdopterin synthase catalytic subunit</fullName>
        <ecNumber evidence="3">2.8.1.12</ecNumber>
    </recommendedName>
    <alternativeName>
        <fullName evidence="9">MPT synthase subunit 2</fullName>
    </alternativeName>
    <alternativeName>
        <fullName evidence="7">Molybdenum cofactor biosynthesis protein E</fullName>
    </alternativeName>
    <alternativeName>
        <fullName evidence="8">Molybdopterin-converting factor large subunit</fullName>
    </alternativeName>
    <alternativeName>
        <fullName evidence="10">Molybdopterin-converting factor subunit 2</fullName>
    </alternativeName>
</protein>
<dbReference type="RefSeq" id="WP_048643539.1">
    <property type="nucleotide sequence ID" value="NZ_CAXBGM010000119.1"/>
</dbReference>
<reference evidence="12 13" key="1">
    <citation type="submission" date="2015-07" db="EMBL/GenBank/DDBJ databases">
        <authorList>
            <person name="Kim K.M."/>
        </authorList>
    </citation>
    <scope>NUCLEOTIDE SEQUENCE [LARGE SCALE GENOMIC DNA]</scope>
    <source>
        <strain evidence="12 13">KCTC 12363</strain>
    </source>
</reference>
<evidence type="ECO:0000256" key="9">
    <source>
        <dbReference type="ARBA" id="ARBA00030781"/>
    </source>
</evidence>
<dbReference type="Pfam" id="PF02391">
    <property type="entry name" value="MoaE"/>
    <property type="match status" value="1"/>
</dbReference>
<sequence length="137" mass="15626">MIQVKLVDQIELNDIYSWLQHPEAGGMDLFIGSVRNHAQGKDVVKLEFEAYEPMAILEMNKLAEIATKQWPLKKIVIVHALGVKQIGDPVVVIGTSSAHRQDAFESCRFLIDELKKTVPIWKKEYFTDQTVWVNAHP</sequence>
<gene>
    <name evidence="12" type="ORF">CA2015_4074</name>
</gene>
<evidence type="ECO:0000256" key="7">
    <source>
        <dbReference type="ARBA" id="ARBA00029745"/>
    </source>
</evidence>
<evidence type="ECO:0000256" key="3">
    <source>
        <dbReference type="ARBA" id="ARBA00011950"/>
    </source>
</evidence>
<dbReference type="SUPFAM" id="SSF54690">
    <property type="entry name" value="Molybdopterin synthase subunit MoaE"/>
    <property type="match status" value="1"/>
</dbReference>
<dbReference type="Proteomes" id="UP000036520">
    <property type="component" value="Chromosome"/>
</dbReference>
<evidence type="ECO:0000256" key="10">
    <source>
        <dbReference type="ARBA" id="ARBA00032474"/>
    </source>
</evidence>
<dbReference type="InterPro" id="IPR036563">
    <property type="entry name" value="MoaE_sf"/>
</dbReference>
<comment type="similarity">
    <text evidence="2">Belongs to the MoaE family.</text>
</comment>